<evidence type="ECO:0000313" key="1">
    <source>
        <dbReference type="EMBL" id="STI86084.1"/>
    </source>
</evidence>
<protein>
    <submittedName>
        <fullName evidence="1">Uncharacterized protein</fullName>
    </submittedName>
</protein>
<sequence length="55" mass="6330">MVETHIAHAINGRFQVLNGIPRQLTVGNLRQELMEVVIKFKKSSSCLRSMAMRCW</sequence>
<dbReference type="EMBL" id="UGCP01000002">
    <property type="protein sequence ID" value="STI86084.1"/>
    <property type="molecule type" value="Genomic_DNA"/>
</dbReference>
<dbReference type="AlphaFoldDB" id="A0A376U967"/>
<evidence type="ECO:0000313" key="2">
    <source>
        <dbReference type="Proteomes" id="UP000254079"/>
    </source>
</evidence>
<dbReference type="Proteomes" id="UP000254079">
    <property type="component" value="Unassembled WGS sequence"/>
</dbReference>
<organism evidence="1 2">
    <name type="scientific">Escherichia coli</name>
    <dbReference type="NCBI Taxonomy" id="562"/>
    <lineage>
        <taxon>Bacteria</taxon>
        <taxon>Pseudomonadati</taxon>
        <taxon>Pseudomonadota</taxon>
        <taxon>Gammaproteobacteria</taxon>
        <taxon>Enterobacterales</taxon>
        <taxon>Enterobacteriaceae</taxon>
        <taxon>Escherichia</taxon>
    </lineage>
</organism>
<gene>
    <name evidence="1" type="ORF">NCTC8622_05199</name>
</gene>
<accession>A0A376U967</accession>
<name>A0A376U967_ECOLX</name>
<proteinExistence type="predicted"/>
<reference evidence="1 2" key="1">
    <citation type="submission" date="2018-06" db="EMBL/GenBank/DDBJ databases">
        <authorList>
            <consortium name="Pathogen Informatics"/>
            <person name="Doyle S."/>
        </authorList>
    </citation>
    <scope>NUCLEOTIDE SEQUENCE [LARGE SCALE GENOMIC DNA]</scope>
    <source>
        <strain evidence="1 2">NCTC8622</strain>
    </source>
</reference>